<evidence type="ECO:0000256" key="1">
    <source>
        <dbReference type="SAM" id="MobiDB-lite"/>
    </source>
</evidence>
<name>A0A9J5Z4D3_SOLCO</name>
<organism evidence="2 3">
    <name type="scientific">Solanum commersonii</name>
    <name type="common">Commerson's wild potato</name>
    <name type="synonym">Commerson's nightshade</name>
    <dbReference type="NCBI Taxonomy" id="4109"/>
    <lineage>
        <taxon>Eukaryota</taxon>
        <taxon>Viridiplantae</taxon>
        <taxon>Streptophyta</taxon>
        <taxon>Embryophyta</taxon>
        <taxon>Tracheophyta</taxon>
        <taxon>Spermatophyta</taxon>
        <taxon>Magnoliopsida</taxon>
        <taxon>eudicotyledons</taxon>
        <taxon>Gunneridae</taxon>
        <taxon>Pentapetalae</taxon>
        <taxon>asterids</taxon>
        <taxon>lamiids</taxon>
        <taxon>Solanales</taxon>
        <taxon>Solanaceae</taxon>
        <taxon>Solanoideae</taxon>
        <taxon>Solaneae</taxon>
        <taxon>Solanum</taxon>
    </lineage>
</organism>
<protein>
    <submittedName>
        <fullName evidence="2">Uncharacterized protein</fullName>
    </submittedName>
</protein>
<reference evidence="2 3" key="1">
    <citation type="submission" date="2020-09" db="EMBL/GenBank/DDBJ databases">
        <title>De no assembly of potato wild relative species, Solanum commersonii.</title>
        <authorList>
            <person name="Cho K."/>
        </authorList>
    </citation>
    <scope>NUCLEOTIDE SEQUENCE [LARGE SCALE GENOMIC DNA]</scope>
    <source>
        <strain evidence="2">LZ3.2</strain>
        <tissue evidence="2">Leaf</tissue>
    </source>
</reference>
<accession>A0A9J5Z4D3</accession>
<sequence>MAVEPTKELVDVADTELVASSTDKVEKKKKRRESKKNDFKKRLQHISKEEGVVIARINKRSQNWRRMKRNVIVLSVLCE</sequence>
<evidence type="ECO:0000313" key="3">
    <source>
        <dbReference type="Proteomes" id="UP000824120"/>
    </source>
</evidence>
<dbReference type="AlphaFoldDB" id="A0A9J5Z4D3"/>
<gene>
    <name evidence="2" type="ORF">H5410_027410</name>
</gene>
<feature type="non-terminal residue" evidence="2">
    <location>
        <position position="1"/>
    </location>
</feature>
<evidence type="ECO:0000313" key="2">
    <source>
        <dbReference type="EMBL" id="KAG5605918.1"/>
    </source>
</evidence>
<proteinExistence type="predicted"/>
<dbReference type="Proteomes" id="UP000824120">
    <property type="component" value="Chromosome 5"/>
</dbReference>
<comment type="caution">
    <text evidence="2">The sequence shown here is derived from an EMBL/GenBank/DDBJ whole genome shotgun (WGS) entry which is preliminary data.</text>
</comment>
<keyword evidence="3" id="KW-1185">Reference proteome</keyword>
<dbReference type="EMBL" id="JACXVP010000005">
    <property type="protein sequence ID" value="KAG5605918.1"/>
    <property type="molecule type" value="Genomic_DNA"/>
</dbReference>
<feature type="region of interest" description="Disordered" evidence="1">
    <location>
        <begin position="21"/>
        <end position="40"/>
    </location>
</feature>